<evidence type="ECO:0000256" key="2">
    <source>
        <dbReference type="SAM" id="SignalP"/>
    </source>
</evidence>
<reference evidence="3 4" key="1">
    <citation type="submission" date="2019-10" db="EMBL/GenBank/DDBJ databases">
        <title>Genomic analysis of Raineyella sp. CBA3103.</title>
        <authorList>
            <person name="Roh S.W."/>
        </authorList>
    </citation>
    <scope>NUCLEOTIDE SEQUENCE [LARGE SCALE GENOMIC DNA]</scope>
    <source>
        <strain evidence="3 4">CBA3103</strain>
    </source>
</reference>
<evidence type="ECO:0008006" key="5">
    <source>
        <dbReference type="Google" id="ProtNLM"/>
    </source>
</evidence>
<proteinExistence type="predicted"/>
<dbReference type="InterPro" id="IPR047808">
    <property type="entry name" value="CueP-like"/>
</dbReference>
<dbReference type="Proteomes" id="UP000386847">
    <property type="component" value="Chromosome"/>
</dbReference>
<gene>
    <name evidence="3" type="ORF">Rai3103_05315</name>
</gene>
<feature type="region of interest" description="Disordered" evidence="1">
    <location>
        <begin position="31"/>
        <end position="55"/>
    </location>
</feature>
<dbReference type="NCBIfam" id="NF038094">
    <property type="entry name" value="CueP_fam"/>
    <property type="match status" value="1"/>
</dbReference>
<evidence type="ECO:0000313" key="4">
    <source>
        <dbReference type="Proteomes" id="UP000386847"/>
    </source>
</evidence>
<dbReference type="KEGG" id="rain:Rai3103_05315"/>
<dbReference type="EMBL" id="CP045725">
    <property type="protein sequence ID" value="QGF23175.1"/>
    <property type="molecule type" value="Genomic_DNA"/>
</dbReference>
<keyword evidence="4" id="KW-1185">Reference proteome</keyword>
<evidence type="ECO:0000313" key="3">
    <source>
        <dbReference type="EMBL" id="QGF23175.1"/>
    </source>
</evidence>
<sequence length="218" mass="22131">MKKALTTRPLAGLALTIAALTLTGCAATASSTGGPVAGSSPSTTPNATASTSAAPATDEASVSAVLTSAGLQGRSTAEVVAALEASTEDRTKGPAGSVRYDQLVLTSADHKVAMPIPAGQFYLSIAPYVTKTHDCYYHNLATCQGELAGKQVHVTIADAAGTSLVDRDVTLGANGFAGFWLPRDSRATLTVTYEGRTVTQAISTGKGDPTCLTTLKLV</sequence>
<feature type="signal peptide" evidence="2">
    <location>
        <begin position="1"/>
        <end position="26"/>
    </location>
</feature>
<dbReference type="AlphaFoldDB" id="A0A5Q2FEM3"/>
<dbReference type="Pfam" id="PF21172">
    <property type="entry name" value="CueP"/>
    <property type="match status" value="1"/>
</dbReference>
<feature type="chain" id="PRO_5038905551" description="CueP family metal-binding protein" evidence="2">
    <location>
        <begin position="27"/>
        <end position="218"/>
    </location>
</feature>
<protein>
    <recommendedName>
        <fullName evidence="5">CueP family metal-binding protein</fullName>
    </recommendedName>
</protein>
<evidence type="ECO:0000256" key="1">
    <source>
        <dbReference type="SAM" id="MobiDB-lite"/>
    </source>
</evidence>
<keyword evidence="2" id="KW-0732">Signal</keyword>
<dbReference type="PROSITE" id="PS51257">
    <property type="entry name" value="PROKAR_LIPOPROTEIN"/>
    <property type="match status" value="1"/>
</dbReference>
<accession>A0A5Q2FEM3</accession>
<dbReference type="RefSeq" id="WP_153571702.1">
    <property type="nucleotide sequence ID" value="NZ_CP045725.1"/>
</dbReference>
<organism evidence="3 4">
    <name type="scientific">Raineyella fluvialis</name>
    <dbReference type="NCBI Taxonomy" id="2662261"/>
    <lineage>
        <taxon>Bacteria</taxon>
        <taxon>Bacillati</taxon>
        <taxon>Actinomycetota</taxon>
        <taxon>Actinomycetes</taxon>
        <taxon>Propionibacteriales</taxon>
        <taxon>Propionibacteriaceae</taxon>
        <taxon>Raineyella</taxon>
    </lineage>
</organism>
<dbReference type="Gene3D" id="2.60.40.3700">
    <property type="match status" value="1"/>
</dbReference>
<name>A0A5Q2FEM3_9ACTN</name>